<comment type="caution">
    <text evidence="1">The sequence shown here is derived from an EMBL/GenBank/DDBJ whole genome shotgun (WGS) entry which is preliminary data.</text>
</comment>
<organism evidence="1 2">
    <name type="scientific">Reyranella humidisoli</name>
    <dbReference type="NCBI Taxonomy" id="2849149"/>
    <lineage>
        <taxon>Bacteria</taxon>
        <taxon>Pseudomonadati</taxon>
        <taxon>Pseudomonadota</taxon>
        <taxon>Alphaproteobacteria</taxon>
        <taxon>Hyphomicrobiales</taxon>
        <taxon>Reyranellaceae</taxon>
        <taxon>Reyranella</taxon>
    </lineage>
</organism>
<dbReference type="Proteomes" id="UP000727907">
    <property type="component" value="Unassembled WGS sequence"/>
</dbReference>
<name>A0ABS6IHW9_9HYPH</name>
<reference evidence="1 2" key="1">
    <citation type="submission" date="2021-06" db="EMBL/GenBank/DDBJ databases">
        <authorList>
            <person name="Lee D.H."/>
        </authorList>
    </citation>
    <scope>NUCLEOTIDE SEQUENCE [LARGE SCALE GENOMIC DNA]</scope>
    <source>
        <strain evidence="1 2">MMS21-HV4-11</strain>
    </source>
</reference>
<evidence type="ECO:0000313" key="1">
    <source>
        <dbReference type="EMBL" id="MBU8874030.1"/>
    </source>
</evidence>
<accession>A0ABS6IHW9</accession>
<proteinExistence type="predicted"/>
<sequence length="160" mass="18357">MGLYFNTKTTRTMQEKVNEQFTGAPIDFWKDFAQRKHFRRGAEGKPLHAIAAQVRLEPDDANAKKRWMQWLKDLERDTGDRMRDIFFENLDPSSKCKELNFVPVLSAGMPIAIRTEPPVSVPGGYALTVYIHTPTAKAVRAAIKKRQEAIARRRAKNKKD</sequence>
<dbReference type="EMBL" id="JAHOPB010000001">
    <property type="protein sequence ID" value="MBU8874030.1"/>
    <property type="molecule type" value="Genomic_DNA"/>
</dbReference>
<evidence type="ECO:0000313" key="2">
    <source>
        <dbReference type="Proteomes" id="UP000727907"/>
    </source>
</evidence>
<keyword evidence="2" id="KW-1185">Reference proteome</keyword>
<dbReference type="RefSeq" id="WP_216958856.1">
    <property type="nucleotide sequence ID" value="NZ_JAHOPB010000001.1"/>
</dbReference>
<protein>
    <submittedName>
        <fullName evidence="1">Uncharacterized protein</fullName>
    </submittedName>
</protein>
<gene>
    <name evidence="1" type="ORF">KQ910_09660</name>
</gene>